<evidence type="ECO:0000313" key="2">
    <source>
        <dbReference type="EMBL" id="KAG9461629.1"/>
    </source>
</evidence>
<dbReference type="PROSITE" id="PS50010">
    <property type="entry name" value="DH_2"/>
    <property type="match status" value="1"/>
</dbReference>
<protein>
    <recommendedName>
        <fullName evidence="1">DH domain-containing protein</fullName>
    </recommendedName>
</protein>
<organism evidence="2 3">
    <name type="scientific">Eleutherodactylus coqui</name>
    <name type="common">Puerto Rican coqui</name>
    <dbReference type="NCBI Taxonomy" id="57060"/>
    <lineage>
        <taxon>Eukaryota</taxon>
        <taxon>Metazoa</taxon>
        <taxon>Chordata</taxon>
        <taxon>Craniata</taxon>
        <taxon>Vertebrata</taxon>
        <taxon>Euteleostomi</taxon>
        <taxon>Amphibia</taxon>
        <taxon>Batrachia</taxon>
        <taxon>Anura</taxon>
        <taxon>Neobatrachia</taxon>
        <taxon>Hyloidea</taxon>
        <taxon>Eleutherodactylidae</taxon>
        <taxon>Eleutherodactylinae</taxon>
        <taxon>Eleutherodactylus</taxon>
        <taxon>Eleutherodactylus</taxon>
    </lineage>
</organism>
<dbReference type="Gene3D" id="1.20.900.10">
    <property type="entry name" value="Dbl homology (DH) domain"/>
    <property type="match status" value="1"/>
</dbReference>
<dbReference type="InterPro" id="IPR035899">
    <property type="entry name" value="DBL_dom_sf"/>
</dbReference>
<evidence type="ECO:0000313" key="3">
    <source>
        <dbReference type="Proteomes" id="UP000770717"/>
    </source>
</evidence>
<comment type="caution">
    <text evidence="2">The sequence shown here is derived from an EMBL/GenBank/DDBJ whole genome shotgun (WGS) entry which is preliminary data.</text>
</comment>
<keyword evidence="3" id="KW-1185">Reference proteome</keyword>
<dbReference type="PANTHER" id="PTHR47056">
    <property type="entry name" value="RHO GUANINE NUCLEOTIDE EXCHANGE FACTOR 39"/>
    <property type="match status" value="1"/>
</dbReference>
<accession>A0A8J6BB37</accession>
<evidence type="ECO:0000259" key="1">
    <source>
        <dbReference type="PROSITE" id="PS50010"/>
    </source>
</evidence>
<dbReference type="AlphaFoldDB" id="A0A8J6BB37"/>
<reference evidence="2" key="1">
    <citation type="thesis" date="2020" institute="ProQuest LLC" country="789 East Eisenhower Parkway, Ann Arbor, MI, USA">
        <title>Comparative Genomics and Chromosome Evolution.</title>
        <authorList>
            <person name="Mudd A.B."/>
        </authorList>
    </citation>
    <scope>NUCLEOTIDE SEQUENCE</scope>
    <source>
        <strain evidence="2">HN-11 Male</strain>
        <tissue evidence="2">Kidney and liver</tissue>
    </source>
</reference>
<gene>
    <name evidence="2" type="ORF">GDO78_016205</name>
</gene>
<proteinExistence type="predicted"/>
<dbReference type="GO" id="GO:0030335">
    <property type="term" value="P:positive regulation of cell migration"/>
    <property type="evidence" value="ECO:0007669"/>
    <property type="project" value="TreeGrafter"/>
</dbReference>
<dbReference type="InterPro" id="IPR000219">
    <property type="entry name" value="DH_dom"/>
</dbReference>
<dbReference type="OrthoDB" id="660555at2759"/>
<sequence>MASAVRDQRCRWERKKGRTARELLETERAYVEELELITKLYDEVFRARCGNLKLAQEGICGTIPSIVKVNRSLLMSLERDMAPSGFQNFCEYLHLYKKHADCMEATRHAIQ</sequence>
<dbReference type="PANTHER" id="PTHR47056:SF1">
    <property type="entry name" value="RHO GUANINE NUCLEOTIDE EXCHANGE FACTOR 39"/>
    <property type="match status" value="1"/>
</dbReference>
<feature type="non-terminal residue" evidence="2">
    <location>
        <position position="1"/>
    </location>
</feature>
<dbReference type="EMBL" id="WNTK01018609">
    <property type="protein sequence ID" value="KAG9461629.1"/>
    <property type="molecule type" value="Genomic_DNA"/>
</dbReference>
<dbReference type="Proteomes" id="UP000770717">
    <property type="component" value="Unassembled WGS sequence"/>
</dbReference>
<dbReference type="SUPFAM" id="SSF48065">
    <property type="entry name" value="DBL homology domain (DH-domain)"/>
    <property type="match status" value="1"/>
</dbReference>
<dbReference type="GO" id="GO:0005085">
    <property type="term" value="F:guanyl-nucleotide exchange factor activity"/>
    <property type="evidence" value="ECO:0007669"/>
    <property type="project" value="InterPro"/>
</dbReference>
<dbReference type="Pfam" id="PF00621">
    <property type="entry name" value="RhoGEF"/>
    <property type="match status" value="1"/>
</dbReference>
<dbReference type="InterPro" id="IPR042987">
    <property type="entry name" value="ARHGEF39"/>
</dbReference>
<name>A0A8J6BB37_ELECQ</name>
<dbReference type="GO" id="GO:0005886">
    <property type="term" value="C:plasma membrane"/>
    <property type="evidence" value="ECO:0007669"/>
    <property type="project" value="TreeGrafter"/>
</dbReference>
<feature type="domain" description="DH" evidence="1">
    <location>
        <begin position="15"/>
        <end position="111"/>
    </location>
</feature>